<reference evidence="3" key="1">
    <citation type="submission" date="2022-03" db="EMBL/GenBank/DDBJ databases">
        <title>Streptomyces 7R015 and 7R016 isolated from Barleria lupulina in Thailand.</title>
        <authorList>
            <person name="Kanchanasin P."/>
            <person name="Phongsopitanun W."/>
            <person name="Tanasupawat S."/>
        </authorList>
    </citation>
    <scope>NUCLEOTIDE SEQUENCE</scope>
    <source>
        <strain evidence="3">7R015</strain>
    </source>
</reference>
<feature type="domain" description="DUF4935" evidence="2">
    <location>
        <begin position="2"/>
        <end position="162"/>
    </location>
</feature>
<dbReference type="Proteomes" id="UP001165269">
    <property type="component" value="Unassembled WGS sequence"/>
</dbReference>
<accession>A0ABS9YIH3</accession>
<dbReference type="InterPro" id="IPR032557">
    <property type="entry name" value="DUF4935"/>
</dbReference>
<gene>
    <name evidence="3" type="ORF">MQP27_38765</name>
</gene>
<dbReference type="Pfam" id="PF16289">
    <property type="entry name" value="PIN_12"/>
    <property type="match status" value="1"/>
</dbReference>
<evidence type="ECO:0000259" key="2">
    <source>
        <dbReference type="Pfam" id="PF16289"/>
    </source>
</evidence>
<dbReference type="EMBL" id="JALDAY010000013">
    <property type="protein sequence ID" value="MCI3277023.1"/>
    <property type="molecule type" value="Genomic_DNA"/>
</dbReference>
<name>A0ABS9YIH3_9ACTN</name>
<comment type="caution">
    <text evidence="3">The sequence shown here is derived from an EMBL/GenBank/DDBJ whole genome shotgun (WGS) entry which is preliminary data.</text>
</comment>
<organism evidence="3 4">
    <name type="scientific">Streptomyces cylindrosporus</name>
    <dbReference type="NCBI Taxonomy" id="2927583"/>
    <lineage>
        <taxon>Bacteria</taxon>
        <taxon>Bacillati</taxon>
        <taxon>Actinomycetota</taxon>
        <taxon>Actinomycetes</taxon>
        <taxon>Kitasatosporales</taxon>
        <taxon>Streptomycetaceae</taxon>
        <taxon>Streptomyces</taxon>
    </lineage>
</organism>
<dbReference type="RefSeq" id="WP_242774176.1">
    <property type="nucleotide sequence ID" value="NZ_JALDAY010000013.1"/>
</dbReference>
<evidence type="ECO:0000256" key="1">
    <source>
        <dbReference type="SAM" id="MobiDB-lite"/>
    </source>
</evidence>
<evidence type="ECO:0000313" key="3">
    <source>
        <dbReference type="EMBL" id="MCI3277023.1"/>
    </source>
</evidence>
<evidence type="ECO:0000313" key="4">
    <source>
        <dbReference type="Proteomes" id="UP001165269"/>
    </source>
</evidence>
<protein>
    <submittedName>
        <fullName evidence="3">PIN domain-containing protein</fullName>
    </submittedName>
</protein>
<proteinExistence type="predicted"/>
<feature type="region of interest" description="Disordered" evidence="1">
    <location>
        <begin position="468"/>
        <end position="512"/>
    </location>
</feature>
<keyword evidence="4" id="KW-1185">Reference proteome</keyword>
<sequence>MIIFDTNAVNLLHPEGPTADIIRKLRQSGHHRVAVPWMVLEELAAHQARFYPVRYQAIVNSLDKLREILPWELKSSLESLDLERFLDYWRQAYGEIFEVIETSDAAIRRAYQREAMALPPAKRNKDRSEGGRDAAIWFSILDFLEQNPDQHAYFVTDNTSDFGDGTTYPYPMNEDIRGLENRLTRLKDFAQVVSQFTQEVSGKDAEAAAAKLLASPSVRNGVAEAASGLSTLTGYTGLGDADAPEQWYAWFGTPEVELVAVTDVKGHAIEGDVWYTATAQWLLYGLAVDEREALSGNIACVWETKILFSAGDGMGPTLLTSGEPASPDADDELCMKILQGLKKRVTDIAAAAKRNVLAARTPAEQLVSDRVASALSGLDLSSVRLARQAALLYGPTQRIAQQAAEQLRLVNGPAQQIARQLEANRAALNAAINAPGLHIAQQVAQQLAAMPRLDVAVPRIDIPGYTYQPHSGEAVRRDDAATQEQSGPAAPVAREAESADDETGTDDSSPGE</sequence>